<evidence type="ECO:0000313" key="2">
    <source>
        <dbReference type="EMBL" id="KAH6834533.1"/>
    </source>
</evidence>
<evidence type="ECO:0008006" key="4">
    <source>
        <dbReference type="Google" id="ProtNLM"/>
    </source>
</evidence>
<name>A0AAD4PC54_PERFH</name>
<accession>A0AAD4PC54</accession>
<protein>
    <recommendedName>
        <fullName evidence="4">DUF4408 domain-containing protein</fullName>
    </recommendedName>
</protein>
<evidence type="ECO:0000313" key="3">
    <source>
        <dbReference type="Proteomes" id="UP001190926"/>
    </source>
</evidence>
<keyword evidence="3" id="KW-1185">Reference proteome</keyword>
<proteinExistence type="predicted"/>
<reference evidence="2 3" key="1">
    <citation type="journal article" date="2021" name="Nat. Commun.">
        <title>Incipient diploidization of the medicinal plant Perilla within 10,000 years.</title>
        <authorList>
            <person name="Zhang Y."/>
            <person name="Shen Q."/>
            <person name="Leng L."/>
            <person name="Zhang D."/>
            <person name="Chen S."/>
            <person name="Shi Y."/>
            <person name="Ning Z."/>
            <person name="Chen S."/>
        </authorList>
    </citation>
    <scope>NUCLEOTIDE SEQUENCE [LARGE SCALE GENOMIC DNA]</scope>
    <source>
        <strain evidence="3">cv. PC099</strain>
    </source>
</reference>
<comment type="caution">
    <text evidence="2">The sequence shown here is derived from an EMBL/GenBank/DDBJ whole genome shotgun (WGS) entry which is preliminary data.</text>
</comment>
<keyword evidence="1" id="KW-0472">Membrane</keyword>
<feature type="transmembrane region" description="Helical" evidence="1">
    <location>
        <begin position="58"/>
        <end position="78"/>
    </location>
</feature>
<organism evidence="2 3">
    <name type="scientific">Perilla frutescens var. hirtella</name>
    <name type="common">Perilla citriodora</name>
    <name type="synonym">Perilla setoyensis</name>
    <dbReference type="NCBI Taxonomy" id="608512"/>
    <lineage>
        <taxon>Eukaryota</taxon>
        <taxon>Viridiplantae</taxon>
        <taxon>Streptophyta</taxon>
        <taxon>Embryophyta</taxon>
        <taxon>Tracheophyta</taxon>
        <taxon>Spermatophyta</taxon>
        <taxon>Magnoliopsida</taxon>
        <taxon>eudicotyledons</taxon>
        <taxon>Gunneridae</taxon>
        <taxon>Pentapetalae</taxon>
        <taxon>asterids</taxon>
        <taxon>lamiids</taxon>
        <taxon>Lamiales</taxon>
        <taxon>Lamiaceae</taxon>
        <taxon>Nepetoideae</taxon>
        <taxon>Elsholtzieae</taxon>
        <taxon>Perilla</taxon>
    </lineage>
</organism>
<gene>
    <name evidence="2" type="ORF">C2S53_004115</name>
</gene>
<dbReference type="Proteomes" id="UP001190926">
    <property type="component" value="Unassembled WGS sequence"/>
</dbReference>
<dbReference type="PANTHER" id="PTHR33640:SF30">
    <property type="entry name" value="DUF4408 DOMAIN-CONTAINING PROTEIN"/>
    <property type="match status" value="1"/>
</dbReference>
<keyword evidence="1" id="KW-1133">Transmembrane helix</keyword>
<dbReference type="PANTHER" id="PTHR33640">
    <property type="entry name" value="TRANSMEMBRANE PROTEIN"/>
    <property type="match status" value="1"/>
</dbReference>
<sequence length="252" mass="29050">MFDNVRLEKEQAIARFNRITKLRQFFEVLFILGLIWWSSPPLRRAASACALDFSTYLLNHHVVFLIGNTIIASLFLLCRHSNDAAAPSSASGDDLYNDYVMHSEAATAAAVHLRDSVDLPPTDGEEENEKQKHKQIVVCGAEEKMIMTAAIPQCDDVAVAIEKATRQIKRFQRTQSERLKREIRPALRRSESQNRRNSVSCGERLEAAEIERLSSDEFRRTVDEFIDKHWCRKKTKQIEFDDYENYQLMKLA</sequence>
<evidence type="ECO:0000256" key="1">
    <source>
        <dbReference type="SAM" id="Phobius"/>
    </source>
</evidence>
<dbReference type="EMBL" id="SDAM02000048">
    <property type="protein sequence ID" value="KAH6834533.1"/>
    <property type="molecule type" value="Genomic_DNA"/>
</dbReference>
<feature type="transmembrane region" description="Helical" evidence="1">
    <location>
        <begin position="21"/>
        <end position="38"/>
    </location>
</feature>
<keyword evidence="1" id="KW-0812">Transmembrane</keyword>
<dbReference type="AlphaFoldDB" id="A0AAD4PC54"/>